<feature type="chain" id="PRO_5015555066" description="Outer membrane beta-barrel porin/alpha-amylase" evidence="1">
    <location>
        <begin position="30"/>
        <end position="280"/>
    </location>
</feature>
<proteinExistence type="predicted"/>
<comment type="caution">
    <text evidence="2">The sequence shown here is derived from an EMBL/GenBank/DDBJ whole genome shotgun (WGS) entry which is preliminary data.</text>
</comment>
<dbReference type="Proteomes" id="UP000239480">
    <property type="component" value="Unassembled WGS sequence"/>
</dbReference>
<accession>A0A2T0RF49</accession>
<organism evidence="2 3">
    <name type="scientific">Aliiruegeria haliotis</name>
    <dbReference type="NCBI Taxonomy" id="1280846"/>
    <lineage>
        <taxon>Bacteria</taxon>
        <taxon>Pseudomonadati</taxon>
        <taxon>Pseudomonadota</taxon>
        <taxon>Alphaproteobacteria</taxon>
        <taxon>Rhodobacterales</taxon>
        <taxon>Roseobacteraceae</taxon>
        <taxon>Aliiruegeria</taxon>
    </lineage>
</organism>
<evidence type="ECO:0008006" key="4">
    <source>
        <dbReference type="Google" id="ProtNLM"/>
    </source>
</evidence>
<feature type="signal peptide" evidence="1">
    <location>
        <begin position="1"/>
        <end position="29"/>
    </location>
</feature>
<gene>
    <name evidence="2" type="ORF">CLV78_11828</name>
</gene>
<evidence type="ECO:0000256" key="1">
    <source>
        <dbReference type="SAM" id="SignalP"/>
    </source>
</evidence>
<sequence>MRLVSISDRTGALGVVAMLLAMIAAPASAQDRGAAETLESAASANADANNPLANVTAFNIQNYYIDRFTGLPDDVDGNQMVLRFAKPLSIGDTNWLMRASLPYNSFPVGEGFSEVSGIGDVDVFFAYQFDTPPGVSFGIGPQIVAPTATDDRLGADQWQLGIANVFFDGRSPKFQYGYLLTYRAGVGDTPEGRERPSLGAFQPFGFYQLGEGWYTGGAPIWTYNFSNDNYNVPLGLRLGKVAQFGKTTANFFVEPQWSVAHRGDGQPDFQVYAAINLQFR</sequence>
<evidence type="ECO:0000313" key="2">
    <source>
        <dbReference type="EMBL" id="PRY19785.1"/>
    </source>
</evidence>
<evidence type="ECO:0000313" key="3">
    <source>
        <dbReference type="Proteomes" id="UP000239480"/>
    </source>
</evidence>
<keyword evidence="3" id="KW-1185">Reference proteome</keyword>
<dbReference type="EMBL" id="PVTD01000018">
    <property type="protein sequence ID" value="PRY19785.1"/>
    <property type="molecule type" value="Genomic_DNA"/>
</dbReference>
<keyword evidence="1" id="KW-0732">Signal</keyword>
<name>A0A2T0RF49_9RHOB</name>
<dbReference type="RefSeq" id="WP_211301060.1">
    <property type="nucleotide sequence ID" value="NZ_PVTD01000018.1"/>
</dbReference>
<dbReference type="AlphaFoldDB" id="A0A2T0RF49"/>
<reference evidence="2 3" key="1">
    <citation type="submission" date="2018-03" db="EMBL/GenBank/DDBJ databases">
        <title>Genomic Encyclopedia of Archaeal and Bacterial Type Strains, Phase II (KMG-II): from individual species to whole genera.</title>
        <authorList>
            <person name="Goeker M."/>
        </authorList>
    </citation>
    <scope>NUCLEOTIDE SEQUENCE [LARGE SCALE GENOMIC DNA]</scope>
    <source>
        <strain evidence="2 3">DSM 29328</strain>
    </source>
</reference>
<protein>
    <recommendedName>
        <fullName evidence="4">Outer membrane beta-barrel porin/alpha-amylase</fullName>
    </recommendedName>
</protein>